<keyword evidence="3" id="KW-1185">Reference proteome</keyword>
<gene>
    <name evidence="2" type="ORF">CEXT_92101</name>
</gene>
<keyword evidence="1" id="KW-0812">Transmembrane</keyword>
<evidence type="ECO:0000256" key="1">
    <source>
        <dbReference type="SAM" id="Phobius"/>
    </source>
</evidence>
<evidence type="ECO:0000313" key="3">
    <source>
        <dbReference type="Proteomes" id="UP001054945"/>
    </source>
</evidence>
<evidence type="ECO:0000313" key="2">
    <source>
        <dbReference type="EMBL" id="GIY82610.1"/>
    </source>
</evidence>
<keyword evidence="1" id="KW-1133">Transmembrane helix</keyword>
<feature type="transmembrane region" description="Helical" evidence="1">
    <location>
        <begin position="6"/>
        <end position="30"/>
    </location>
</feature>
<organism evidence="2 3">
    <name type="scientific">Caerostris extrusa</name>
    <name type="common">Bark spider</name>
    <name type="synonym">Caerostris bankana</name>
    <dbReference type="NCBI Taxonomy" id="172846"/>
    <lineage>
        <taxon>Eukaryota</taxon>
        <taxon>Metazoa</taxon>
        <taxon>Ecdysozoa</taxon>
        <taxon>Arthropoda</taxon>
        <taxon>Chelicerata</taxon>
        <taxon>Arachnida</taxon>
        <taxon>Araneae</taxon>
        <taxon>Araneomorphae</taxon>
        <taxon>Entelegynae</taxon>
        <taxon>Araneoidea</taxon>
        <taxon>Araneidae</taxon>
        <taxon>Caerostris</taxon>
    </lineage>
</organism>
<reference evidence="2 3" key="1">
    <citation type="submission" date="2021-06" db="EMBL/GenBank/DDBJ databases">
        <title>Caerostris extrusa draft genome.</title>
        <authorList>
            <person name="Kono N."/>
            <person name="Arakawa K."/>
        </authorList>
    </citation>
    <scope>NUCLEOTIDE SEQUENCE [LARGE SCALE GENOMIC DNA]</scope>
</reference>
<protein>
    <submittedName>
        <fullName evidence="2">Uncharacterized protein</fullName>
    </submittedName>
</protein>
<accession>A0AAV4WKV0</accession>
<sequence length="129" mass="14952">MDMKLAHLWPFAVVLWPMYIIHIEVLITLLCKEQDKQLRGDKILKPYHFASKYLALKPKHFHGQNMKRIFTMATDNSPPARDNELIKPTHGNPSIPGTRRYVGMGILRETTFFHTYPSRAYSQGEVSVL</sequence>
<proteinExistence type="predicted"/>
<dbReference type="Proteomes" id="UP001054945">
    <property type="component" value="Unassembled WGS sequence"/>
</dbReference>
<keyword evidence="1" id="KW-0472">Membrane</keyword>
<name>A0AAV4WKV0_CAEEX</name>
<dbReference type="EMBL" id="BPLR01016263">
    <property type="protein sequence ID" value="GIY82610.1"/>
    <property type="molecule type" value="Genomic_DNA"/>
</dbReference>
<dbReference type="AlphaFoldDB" id="A0AAV4WKV0"/>
<comment type="caution">
    <text evidence="2">The sequence shown here is derived from an EMBL/GenBank/DDBJ whole genome shotgun (WGS) entry which is preliminary data.</text>
</comment>